<dbReference type="GO" id="GO:0005886">
    <property type="term" value="C:plasma membrane"/>
    <property type="evidence" value="ECO:0007669"/>
    <property type="project" value="UniProtKB-SubCell"/>
</dbReference>
<gene>
    <name evidence="10" type="ORF">HNR21_005053</name>
</gene>
<dbReference type="AlphaFoldDB" id="A0A7W3N254"/>
<keyword evidence="8" id="KW-0175">Coiled coil</keyword>
<keyword evidence="11" id="KW-1185">Reference proteome</keyword>
<feature type="coiled-coil region" evidence="8">
    <location>
        <begin position="146"/>
        <end position="208"/>
    </location>
</feature>
<dbReference type="InterPro" id="IPR003661">
    <property type="entry name" value="HisK_dim/P_dom"/>
</dbReference>
<dbReference type="SUPFAM" id="SSF47384">
    <property type="entry name" value="Homodimeric domain of signal transducing histidine kinase"/>
    <property type="match status" value="1"/>
</dbReference>
<dbReference type="InterPro" id="IPR004358">
    <property type="entry name" value="Sig_transdc_His_kin-like_C"/>
</dbReference>
<evidence type="ECO:0000256" key="4">
    <source>
        <dbReference type="ARBA" id="ARBA00022553"/>
    </source>
</evidence>
<dbReference type="InterPro" id="IPR050736">
    <property type="entry name" value="Sensor_HK_Regulatory"/>
</dbReference>
<reference evidence="10 11" key="1">
    <citation type="submission" date="2020-08" db="EMBL/GenBank/DDBJ databases">
        <title>Sequencing the genomes of 1000 actinobacteria strains.</title>
        <authorList>
            <person name="Klenk H.-P."/>
        </authorList>
    </citation>
    <scope>NUCLEOTIDE SEQUENCE [LARGE SCALE GENOMIC DNA]</scope>
    <source>
        <strain evidence="10 11">DSM 45823</strain>
    </source>
</reference>
<keyword evidence="5" id="KW-0808">Transferase</keyword>
<evidence type="ECO:0000256" key="2">
    <source>
        <dbReference type="ARBA" id="ARBA00004236"/>
    </source>
</evidence>
<dbReference type="PRINTS" id="PR00344">
    <property type="entry name" value="BCTRLSENSOR"/>
</dbReference>
<dbReference type="SMART" id="SM00387">
    <property type="entry name" value="HATPase_c"/>
    <property type="match status" value="1"/>
</dbReference>
<dbReference type="CDD" id="cd00082">
    <property type="entry name" value="HisKA"/>
    <property type="match status" value="1"/>
</dbReference>
<feature type="domain" description="Histidine kinase" evidence="9">
    <location>
        <begin position="229"/>
        <end position="444"/>
    </location>
</feature>
<dbReference type="Gene3D" id="1.10.287.130">
    <property type="match status" value="1"/>
</dbReference>
<comment type="subcellular location">
    <subcellularLocation>
        <location evidence="2">Cell membrane</location>
    </subcellularLocation>
</comment>
<dbReference type="SMART" id="SM00388">
    <property type="entry name" value="HisKA"/>
    <property type="match status" value="1"/>
</dbReference>
<dbReference type="SUPFAM" id="SSF55874">
    <property type="entry name" value="ATPase domain of HSP90 chaperone/DNA topoisomerase II/histidine kinase"/>
    <property type="match status" value="1"/>
</dbReference>
<comment type="catalytic activity">
    <reaction evidence="1">
        <text>ATP + protein L-histidine = ADP + protein N-phospho-L-histidine.</text>
        <dbReference type="EC" id="2.7.13.3"/>
    </reaction>
</comment>
<dbReference type="InterPro" id="IPR036890">
    <property type="entry name" value="HATPase_C_sf"/>
</dbReference>
<dbReference type="Gene3D" id="3.30.565.10">
    <property type="entry name" value="Histidine kinase-like ATPase, C-terminal domain"/>
    <property type="match status" value="1"/>
</dbReference>
<name>A0A7W3N254_9ACTN</name>
<evidence type="ECO:0000313" key="11">
    <source>
        <dbReference type="Proteomes" id="UP000539313"/>
    </source>
</evidence>
<dbReference type="Proteomes" id="UP000539313">
    <property type="component" value="Unassembled WGS sequence"/>
</dbReference>
<comment type="caution">
    <text evidence="10">The sequence shown here is derived from an EMBL/GenBank/DDBJ whole genome shotgun (WGS) entry which is preliminary data.</text>
</comment>
<dbReference type="InterPro" id="IPR036097">
    <property type="entry name" value="HisK_dim/P_sf"/>
</dbReference>
<evidence type="ECO:0000256" key="3">
    <source>
        <dbReference type="ARBA" id="ARBA00012438"/>
    </source>
</evidence>
<sequence length="454" mass="49723">MSLELLRLHIRDQAALFAFRQAGREAADAVGLAGSDLTRVAAAISEIGRELYAAHGPVEAAFWIRRAGHPALVVEMCVARRTGRPLPREAMAIAARLVDQVRADDEGDRTVVRVSKDLPPGSPPPSDQRVRRVRERLAQLVPTSALAELERQNRELIEALEDVQRQHEELQALHAELEETNRGVVAMYNQLSQELEETNQGVVALYAELDDKSAQLRRAGEAKNRFWASISHELRTPINSMIGLARLLLDTRGDPLSDEQRHQVELIAHSGQTILALVDELLDMAKAEEGRLVLCNAPVDVPLLLERLRSLMEPMAEEAGLRLEADPGPAGVQPVTDETMLTRILRNLVANGLKFTREGEVRLSARAEGDHMVFTVSDTGVGIPAAEQERVFEEFYQVPGAGGGGTGLGLPYARRLAEAMGGGLELDSTVGAGTIVTVRIPLRPPSRNGREERR</sequence>
<evidence type="ECO:0000259" key="9">
    <source>
        <dbReference type="PROSITE" id="PS50109"/>
    </source>
</evidence>
<evidence type="ECO:0000256" key="7">
    <source>
        <dbReference type="ARBA" id="ARBA00023012"/>
    </source>
</evidence>
<accession>A0A7W3N254</accession>
<evidence type="ECO:0000256" key="1">
    <source>
        <dbReference type="ARBA" id="ARBA00000085"/>
    </source>
</evidence>
<dbReference type="InterPro" id="IPR005467">
    <property type="entry name" value="His_kinase_dom"/>
</dbReference>
<keyword evidence="4" id="KW-0597">Phosphoprotein</keyword>
<evidence type="ECO:0000256" key="8">
    <source>
        <dbReference type="SAM" id="Coils"/>
    </source>
</evidence>
<dbReference type="EC" id="2.7.13.3" evidence="3"/>
<keyword evidence="6 10" id="KW-0418">Kinase</keyword>
<evidence type="ECO:0000313" key="10">
    <source>
        <dbReference type="EMBL" id="MBA9006171.1"/>
    </source>
</evidence>
<dbReference type="PANTHER" id="PTHR43711:SF31">
    <property type="entry name" value="HISTIDINE KINASE"/>
    <property type="match status" value="1"/>
</dbReference>
<dbReference type="Pfam" id="PF02518">
    <property type="entry name" value="HATPase_c"/>
    <property type="match status" value="1"/>
</dbReference>
<protein>
    <recommendedName>
        <fullName evidence="3">histidine kinase</fullName>
        <ecNumber evidence="3">2.7.13.3</ecNumber>
    </recommendedName>
</protein>
<dbReference type="InterPro" id="IPR003594">
    <property type="entry name" value="HATPase_dom"/>
</dbReference>
<dbReference type="PROSITE" id="PS50109">
    <property type="entry name" value="HIS_KIN"/>
    <property type="match status" value="1"/>
</dbReference>
<dbReference type="Pfam" id="PF00512">
    <property type="entry name" value="HisKA"/>
    <property type="match status" value="1"/>
</dbReference>
<evidence type="ECO:0000256" key="5">
    <source>
        <dbReference type="ARBA" id="ARBA00022679"/>
    </source>
</evidence>
<dbReference type="EMBL" id="JACJII010000001">
    <property type="protein sequence ID" value="MBA9006171.1"/>
    <property type="molecule type" value="Genomic_DNA"/>
</dbReference>
<keyword evidence="7" id="KW-0902">Two-component regulatory system</keyword>
<proteinExistence type="predicted"/>
<dbReference type="RefSeq" id="WP_182707160.1">
    <property type="nucleotide sequence ID" value="NZ_JACJII010000001.1"/>
</dbReference>
<dbReference type="PANTHER" id="PTHR43711">
    <property type="entry name" value="TWO-COMPONENT HISTIDINE KINASE"/>
    <property type="match status" value="1"/>
</dbReference>
<dbReference type="GO" id="GO:0000155">
    <property type="term" value="F:phosphorelay sensor kinase activity"/>
    <property type="evidence" value="ECO:0007669"/>
    <property type="project" value="InterPro"/>
</dbReference>
<organism evidence="10 11">
    <name type="scientific">Thermomonospora cellulosilytica</name>
    <dbReference type="NCBI Taxonomy" id="1411118"/>
    <lineage>
        <taxon>Bacteria</taxon>
        <taxon>Bacillati</taxon>
        <taxon>Actinomycetota</taxon>
        <taxon>Actinomycetes</taxon>
        <taxon>Streptosporangiales</taxon>
        <taxon>Thermomonosporaceae</taxon>
        <taxon>Thermomonospora</taxon>
    </lineage>
</organism>
<evidence type="ECO:0000256" key="6">
    <source>
        <dbReference type="ARBA" id="ARBA00022777"/>
    </source>
</evidence>